<evidence type="ECO:0000256" key="4">
    <source>
        <dbReference type="ARBA" id="ARBA00023125"/>
    </source>
</evidence>
<dbReference type="Proteomes" id="UP000236724">
    <property type="component" value="Unassembled WGS sequence"/>
</dbReference>
<dbReference type="GO" id="GO:0032993">
    <property type="term" value="C:protein-DNA complex"/>
    <property type="evidence" value="ECO:0007669"/>
    <property type="project" value="TreeGrafter"/>
</dbReference>
<dbReference type="Pfam" id="PF04326">
    <property type="entry name" value="SLFN_AlbA_2"/>
    <property type="match status" value="1"/>
</dbReference>
<keyword evidence="5" id="KW-0804">Transcription</keyword>
<dbReference type="OrthoDB" id="9802426at2"/>
<protein>
    <submittedName>
        <fullName evidence="8">Transcriptional regulatory protein ZraR</fullName>
    </submittedName>
</protein>
<dbReference type="Gene3D" id="3.30.950.30">
    <property type="entry name" value="Schlafen, AAA domain"/>
    <property type="match status" value="1"/>
</dbReference>
<dbReference type="PANTHER" id="PTHR48111:SF1">
    <property type="entry name" value="TWO-COMPONENT RESPONSE REGULATOR ORR33"/>
    <property type="match status" value="1"/>
</dbReference>
<dbReference type="InterPro" id="IPR007421">
    <property type="entry name" value="Schlafen_AlbA_2_dom"/>
</dbReference>
<keyword evidence="9" id="KW-1185">Reference proteome</keyword>
<keyword evidence="1 6" id="KW-0597">Phosphoprotein</keyword>
<keyword evidence="3" id="KW-0805">Transcription regulation</keyword>
<evidence type="ECO:0000256" key="2">
    <source>
        <dbReference type="ARBA" id="ARBA00023012"/>
    </source>
</evidence>
<dbReference type="GO" id="GO:0000976">
    <property type="term" value="F:transcription cis-regulatory region binding"/>
    <property type="evidence" value="ECO:0007669"/>
    <property type="project" value="TreeGrafter"/>
</dbReference>
<evidence type="ECO:0000259" key="7">
    <source>
        <dbReference type="PROSITE" id="PS50110"/>
    </source>
</evidence>
<dbReference type="EMBL" id="FMSV02000072">
    <property type="protein sequence ID" value="SEH04619.1"/>
    <property type="molecule type" value="Genomic_DNA"/>
</dbReference>
<dbReference type="PANTHER" id="PTHR48111">
    <property type="entry name" value="REGULATOR OF RPOS"/>
    <property type="match status" value="1"/>
</dbReference>
<dbReference type="InterPro" id="IPR038461">
    <property type="entry name" value="Schlafen_AlbA_2_dom_sf"/>
</dbReference>
<accession>A0A1H6F5Q8</accession>
<feature type="modified residue" description="4-aspartylphosphate" evidence="6">
    <location>
        <position position="59"/>
    </location>
</feature>
<feature type="domain" description="Response regulatory" evidence="7">
    <location>
        <begin position="9"/>
        <end position="126"/>
    </location>
</feature>
<dbReference type="CDD" id="cd00156">
    <property type="entry name" value="REC"/>
    <property type="match status" value="1"/>
</dbReference>
<dbReference type="GO" id="GO:0005829">
    <property type="term" value="C:cytosol"/>
    <property type="evidence" value="ECO:0007669"/>
    <property type="project" value="TreeGrafter"/>
</dbReference>
<keyword evidence="2" id="KW-0902">Two-component regulatory system</keyword>
<evidence type="ECO:0000313" key="8">
    <source>
        <dbReference type="EMBL" id="SEH04619.1"/>
    </source>
</evidence>
<reference evidence="8 9" key="1">
    <citation type="submission" date="2016-10" db="EMBL/GenBank/DDBJ databases">
        <authorList>
            <person name="de Groot N.N."/>
        </authorList>
    </citation>
    <scope>NUCLEOTIDE SEQUENCE [LARGE SCALE GENOMIC DNA]</scope>
    <source>
        <strain evidence="8">MBHS1</strain>
    </source>
</reference>
<dbReference type="GO" id="GO:0000156">
    <property type="term" value="F:phosphorelay response regulator activity"/>
    <property type="evidence" value="ECO:0007669"/>
    <property type="project" value="TreeGrafter"/>
</dbReference>
<proteinExistence type="predicted"/>
<dbReference type="Gene3D" id="3.40.50.2300">
    <property type="match status" value="1"/>
</dbReference>
<dbReference type="InterPro" id="IPR001789">
    <property type="entry name" value="Sig_transdc_resp-reg_receiver"/>
</dbReference>
<evidence type="ECO:0000313" key="9">
    <source>
        <dbReference type="Proteomes" id="UP000236724"/>
    </source>
</evidence>
<dbReference type="InterPro" id="IPR011006">
    <property type="entry name" value="CheY-like_superfamily"/>
</dbReference>
<gene>
    <name evidence="8" type="primary">zraR_1</name>
    <name evidence="8" type="ORF">MBHS_00468</name>
</gene>
<evidence type="ECO:0000256" key="1">
    <source>
        <dbReference type="ARBA" id="ARBA00022553"/>
    </source>
</evidence>
<evidence type="ECO:0000256" key="3">
    <source>
        <dbReference type="ARBA" id="ARBA00023015"/>
    </source>
</evidence>
<dbReference type="GO" id="GO:0006355">
    <property type="term" value="P:regulation of DNA-templated transcription"/>
    <property type="evidence" value="ECO:0007669"/>
    <property type="project" value="TreeGrafter"/>
</dbReference>
<dbReference type="AlphaFoldDB" id="A0A1H6F5Q8"/>
<dbReference type="PROSITE" id="PS50110">
    <property type="entry name" value="RESPONSE_REGULATORY"/>
    <property type="match status" value="1"/>
</dbReference>
<evidence type="ECO:0000256" key="6">
    <source>
        <dbReference type="PROSITE-ProRule" id="PRU00169"/>
    </source>
</evidence>
<sequence>MELNHVDARLLLVEDNPRYLALLRESLEDFGYQEIAVAETSEAAQAMLAESYFDVIVADMRMGEDREGGFWVLNEIKARNITSIVLILTANDNVNDCRRAFREGTWDYISKNSRGDVFAILHESIRDALIYSEQWGNRKDELWIQNHREQLLKEYVGRYIAVLNNSVIDTDTDEAALRQRIRERKLPLLIPVIHQVQEEALEQLPVDDLIKRGESEHLEFKSTLQCNVRDNNKNEAVVMSSIKTIAAFLNSNGGILLIGVEDNGNIFGLDADIALLGKRKDLDGFEQKLVGLMTERIGAAFMQFVKIEFQSINTKTICIVRVTKAGSPAFTRAKDKNGNPQKYFFVRAGCTTRALDVEDIYQHMLMKMKVVLAD</sequence>
<dbReference type="Pfam" id="PF00072">
    <property type="entry name" value="Response_reg"/>
    <property type="match status" value="1"/>
</dbReference>
<dbReference type="RefSeq" id="WP_103918663.1">
    <property type="nucleotide sequence ID" value="NZ_FMSV02000072.1"/>
</dbReference>
<organism evidence="8 9">
    <name type="scientific">Candidatus Venteria ishoeyi</name>
    <dbReference type="NCBI Taxonomy" id="1899563"/>
    <lineage>
        <taxon>Bacteria</taxon>
        <taxon>Pseudomonadati</taxon>
        <taxon>Pseudomonadota</taxon>
        <taxon>Gammaproteobacteria</taxon>
        <taxon>Thiotrichales</taxon>
        <taxon>Thiotrichaceae</taxon>
        <taxon>Venteria</taxon>
    </lineage>
</organism>
<dbReference type="SMART" id="SM00448">
    <property type="entry name" value="REC"/>
    <property type="match status" value="1"/>
</dbReference>
<evidence type="ECO:0000256" key="5">
    <source>
        <dbReference type="ARBA" id="ARBA00023163"/>
    </source>
</evidence>
<dbReference type="InterPro" id="IPR039420">
    <property type="entry name" value="WalR-like"/>
</dbReference>
<name>A0A1H6F5Q8_9GAMM</name>
<dbReference type="SUPFAM" id="SSF52172">
    <property type="entry name" value="CheY-like"/>
    <property type="match status" value="1"/>
</dbReference>
<keyword evidence="4" id="KW-0238">DNA-binding</keyword>